<evidence type="ECO:0000259" key="5">
    <source>
        <dbReference type="Pfam" id="PF25967"/>
    </source>
</evidence>
<gene>
    <name evidence="7" type="ordered locus">Plabr_2125</name>
</gene>
<reference evidence="8" key="1">
    <citation type="submission" date="2011-02" db="EMBL/GenBank/DDBJ databases">
        <title>The complete genome of Planctomyces brasiliensis DSM 5305.</title>
        <authorList>
            <person name="Lucas S."/>
            <person name="Copeland A."/>
            <person name="Lapidus A."/>
            <person name="Bruce D."/>
            <person name="Goodwin L."/>
            <person name="Pitluck S."/>
            <person name="Kyrpides N."/>
            <person name="Mavromatis K."/>
            <person name="Pagani I."/>
            <person name="Ivanova N."/>
            <person name="Ovchinnikova G."/>
            <person name="Lu M."/>
            <person name="Detter J.C."/>
            <person name="Han C."/>
            <person name="Land M."/>
            <person name="Hauser L."/>
            <person name="Markowitz V."/>
            <person name="Cheng J.-F."/>
            <person name="Hugenholtz P."/>
            <person name="Woyke T."/>
            <person name="Wu D."/>
            <person name="Tindall B."/>
            <person name="Pomrenke H.G."/>
            <person name="Brambilla E."/>
            <person name="Klenk H.-P."/>
            <person name="Eisen J.A."/>
        </authorList>
    </citation>
    <scope>NUCLEOTIDE SEQUENCE [LARGE SCALE GENOMIC DNA]</scope>
    <source>
        <strain evidence="8">ATCC 49424 / DSM 5305 / JCM 21570 / NBRC 103401 / IFAM 1448</strain>
    </source>
</reference>
<dbReference type="eggNOG" id="COG0845">
    <property type="taxonomic scope" value="Bacteria"/>
</dbReference>
<dbReference type="KEGG" id="pbs:Plabr_2125"/>
<dbReference type="PANTHER" id="PTHR32347:SF23">
    <property type="entry name" value="BLL5650 PROTEIN"/>
    <property type="match status" value="1"/>
</dbReference>
<feature type="coiled-coil region" evidence="3">
    <location>
        <begin position="66"/>
        <end position="93"/>
    </location>
</feature>
<evidence type="ECO:0000259" key="6">
    <source>
        <dbReference type="Pfam" id="PF25990"/>
    </source>
</evidence>
<dbReference type="InterPro" id="IPR058627">
    <property type="entry name" value="MdtA-like_C"/>
</dbReference>
<protein>
    <submittedName>
        <fullName evidence="7">Efflux transporter, RND family, MFP subunit</fullName>
    </submittedName>
</protein>
<accession>F0SJF3</accession>
<dbReference type="AlphaFoldDB" id="F0SJF3"/>
<dbReference type="HOGENOM" id="CLU_456237_0_0_0"/>
<organism evidence="7 8">
    <name type="scientific">Rubinisphaera brasiliensis (strain ATCC 49424 / DSM 5305 / JCM 21570 / IAM 15109 / NBRC 103401 / IFAM 1448)</name>
    <name type="common">Planctomyces brasiliensis</name>
    <dbReference type="NCBI Taxonomy" id="756272"/>
    <lineage>
        <taxon>Bacteria</taxon>
        <taxon>Pseudomonadati</taxon>
        <taxon>Planctomycetota</taxon>
        <taxon>Planctomycetia</taxon>
        <taxon>Planctomycetales</taxon>
        <taxon>Planctomycetaceae</taxon>
        <taxon>Rubinisphaera</taxon>
    </lineage>
</organism>
<evidence type="ECO:0000313" key="7">
    <source>
        <dbReference type="EMBL" id="ADY59728.1"/>
    </source>
</evidence>
<dbReference type="Pfam" id="PF25990">
    <property type="entry name" value="Beta-barrel_YknX"/>
    <property type="match status" value="1"/>
</dbReference>
<dbReference type="Pfam" id="PF25967">
    <property type="entry name" value="RND-MFP_C"/>
    <property type="match status" value="1"/>
</dbReference>
<feature type="compositionally biased region" description="Gly residues" evidence="4">
    <location>
        <begin position="487"/>
        <end position="525"/>
    </location>
</feature>
<evidence type="ECO:0000256" key="1">
    <source>
        <dbReference type="ARBA" id="ARBA00004196"/>
    </source>
</evidence>
<feature type="region of interest" description="Disordered" evidence="4">
    <location>
        <begin position="468"/>
        <end position="541"/>
    </location>
</feature>
<feature type="coiled-coil region" evidence="3">
    <location>
        <begin position="186"/>
        <end position="233"/>
    </location>
</feature>
<dbReference type="Gene3D" id="1.10.287.470">
    <property type="entry name" value="Helix hairpin bin"/>
    <property type="match status" value="1"/>
</dbReference>
<dbReference type="InterPro" id="IPR050465">
    <property type="entry name" value="UPF0194_transport"/>
</dbReference>
<dbReference type="Gene3D" id="6.20.50.140">
    <property type="match status" value="1"/>
</dbReference>
<evidence type="ECO:0000256" key="2">
    <source>
        <dbReference type="ARBA" id="ARBA00023054"/>
    </source>
</evidence>
<keyword evidence="2 3" id="KW-0175">Coiled coil</keyword>
<name>F0SJF3_RUBBR</name>
<dbReference type="Gene3D" id="2.40.50.100">
    <property type="match status" value="1"/>
</dbReference>
<dbReference type="PANTHER" id="PTHR32347">
    <property type="entry name" value="EFFLUX SYSTEM COMPONENT YKNX-RELATED"/>
    <property type="match status" value="1"/>
</dbReference>
<proteinExistence type="predicted"/>
<evidence type="ECO:0000256" key="3">
    <source>
        <dbReference type="SAM" id="Coils"/>
    </source>
</evidence>
<dbReference type="GO" id="GO:0030313">
    <property type="term" value="C:cell envelope"/>
    <property type="evidence" value="ECO:0007669"/>
    <property type="project" value="UniProtKB-SubCell"/>
</dbReference>
<comment type="subcellular location">
    <subcellularLocation>
        <location evidence="1">Cell envelope</location>
    </subcellularLocation>
</comment>
<dbReference type="Proteomes" id="UP000006860">
    <property type="component" value="Chromosome"/>
</dbReference>
<dbReference type="InterPro" id="IPR058636">
    <property type="entry name" value="Beta-barrel_YknX"/>
</dbReference>
<keyword evidence="8" id="KW-1185">Reference proteome</keyword>
<evidence type="ECO:0000256" key="4">
    <source>
        <dbReference type="SAM" id="MobiDB-lite"/>
    </source>
</evidence>
<feature type="domain" description="YknX-like beta-barrel" evidence="6">
    <location>
        <begin position="299"/>
        <end position="381"/>
    </location>
</feature>
<evidence type="ECO:0000313" key="8">
    <source>
        <dbReference type="Proteomes" id="UP000006860"/>
    </source>
</evidence>
<dbReference type="Gene3D" id="2.40.30.170">
    <property type="match status" value="1"/>
</dbReference>
<sequence length="541" mass="59091">MLKTVSQGRFRITVNEKGYLDSQRNETLTCQVPGSTTIINIVPEGSIVQKGDIVCELDSSSIEEKARQQEIDVTKAEAALSAAKENLEIQKNQNASDIAIAALTLELAQLDHDKYINGELPQERDTILGQIRLKEEELARKRESYDFTKRMAKKGYRSLSELEAERIAVTQAEINLKVEKDKLRVLEDYTSKRNIAQLEADATELERELERTRRKAEAALSKAEAEFESSKLTLQVEKEKYQEWLSQIANCTLRAPQAGEVVYANQRSSRRGNDEPDIIEGATVRERQAIINIPDNTLMKIDARIHESMISKLKTAQPVLIRCDAQPGEVFQGTVAEISSVPMSGSFPNYDIKEYQVAINLTETPERVSALRPGLSADFEIVVEDRSNVLQAPMQSIVQIGRQYYAWVVQGTSLSRRQVSIGMSNDTDIEILDGIQVGEKVVMNPRSQFGDEIKDLEETISIARADGEDEFEFGGDSNDSAAESPRGNGGKRPGAGGPAAGGPGAGRPAAGGPGGPKGPNGGKPSGDGPPKGKPGQSRPTA</sequence>
<dbReference type="STRING" id="756272.Plabr_2125"/>
<dbReference type="EMBL" id="CP002546">
    <property type="protein sequence ID" value="ADY59728.1"/>
    <property type="molecule type" value="Genomic_DNA"/>
</dbReference>
<feature type="domain" description="Multidrug resistance protein MdtA-like C-terminal permuted SH3" evidence="5">
    <location>
        <begin position="388"/>
        <end position="443"/>
    </location>
</feature>